<dbReference type="AlphaFoldDB" id="A0A821WKI0"/>
<dbReference type="EMBL" id="CAJOBZ010000061">
    <property type="protein sequence ID" value="CAF4926642.1"/>
    <property type="molecule type" value="Genomic_DNA"/>
</dbReference>
<dbReference type="Proteomes" id="UP000663880">
    <property type="component" value="Unassembled WGS sequence"/>
</dbReference>
<comment type="caution">
    <text evidence="1">The sequence shown here is derived from an EMBL/GenBank/DDBJ whole genome shotgun (WGS) entry which is preliminary data.</text>
</comment>
<proteinExistence type="predicted"/>
<accession>A0A821WKI0</accession>
<keyword evidence="2" id="KW-1185">Reference proteome</keyword>
<reference evidence="1" key="1">
    <citation type="submission" date="2021-02" db="EMBL/GenBank/DDBJ databases">
        <authorList>
            <person name="Steward A R."/>
        </authorList>
    </citation>
    <scope>NUCLEOTIDE SEQUENCE</scope>
</reference>
<evidence type="ECO:0000313" key="1">
    <source>
        <dbReference type="EMBL" id="CAF4926642.1"/>
    </source>
</evidence>
<organism evidence="1 2">
    <name type="scientific">Pieris macdunnoughi</name>
    <dbReference type="NCBI Taxonomy" id="345717"/>
    <lineage>
        <taxon>Eukaryota</taxon>
        <taxon>Metazoa</taxon>
        <taxon>Ecdysozoa</taxon>
        <taxon>Arthropoda</taxon>
        <taxon>Hexapoda</taxon>
        <taxon>Insecta</taxon>
        <taxon>Pterygota</taxon>
        <taxon>Neoptera</taxon>
        <taxon>Endopterygota</taxon>
        <taxon>Lepidoptera</taxon>
        <taxon>Glossata</taxon>
        <taxon>Ditrysia</taxon>
        <taxon>Papilionoidea</taxon>
        <taxon>Pieridae</taxon>
        <taxon>Pierinae</taxon>
        <taxon>Pieris</taxon>
    </lineage>
</organism>
<name>A0A821WKI0_9NEOP</name>
<evidence type="ECO:0000313" key="2">
    <source>
        <dbReference type="Proteomes" id="UP000663880"/>
    </source>
</evidence>
<dbReference type="OrthoDB" id="6882231at2759"/>
<protein>
    <submittedName>
        <fullName evidence="1">Uncharacterized protein</fullName>
    </submittedName>
</protein>
<sequence length="226" mass="26913">MSLKIILFPSYIECLLITISTKNFNTTKPQSDIKNIAQTDISQETILDYTFGNNTNDIEFPLLESDRLKDITRTAIAQRRSKTRWEISDAAPNEKYTAKALELMQQHIYATRYRLEETRKYRLKYRNDAAYQTAIYYGAVLEIRYKLDRLYNTMKNFKDKTKFIWYLVIYERIVQAHVDVDDMVERIFSLRKKFKGKHDEEAEDDEYQEIEPVGEPDIRIVEDLPH</sequence>
<gene>
    <name evidence="1" type="ORF">PMACD_LOCUS13507</name>
</gene>